<feature type="transmembrane region" description="Helical" evidence="8">
    <location>
        <begin position="528"/>
        <end position="549"/>
    </location>
</feature>
<reference evidence="10" key="1">
    <citation type="submission" date="2021-06" db="EMBL/GenBank/DDBJ databases">
        <authorList>
            <person name="Hodson N. C."/>
            <person name="Mongue J. A."/>
            <person name="Jaron S. K."/>
        </authorList>
    </citation>
    <scope>NUCLEOTIDE SEQUENCE</scope>
</reference>
<dbReference type="Proteomes" id="UP000708208">
    <property type="component" value="Unassembled WGS sequence"/>
</dbReference>
<feature type="region of interest" description="Disordered" evidence="7">
    <location>
        <begin position="432"/>
        <end position="460"/>
    </location>
</feature>
<organism evidence="10 11">
    <name type="scientific">Allacma fusca</name>
    <dbReference type="NCBI Taxonomy" id="39272"/>
    <lineage>
        <taxon>Eukaryota</taxon>
        <taxon>Metazoa</taxon>
        <taxon>Ecdysozoa</taxon>
        <taxon>Arthropoda</taxon>
        <taxon>Hexapoda</taxon>
        <taxon>Collembola</taxon>
        <taxon>Symphypleona</taxon>
        <taxon>Sminthuridae</taxon>
        <taxon>Allacma</taxon>
    </lineage>
</organism>
<dbReference type="PROSITE" id="PS50095">
    <property type="entry name" value="PLAT"/>
    <property type="match status" value="1"/>
</dbReference>
<dbReference type="InterPro" id="IPR001024">
    <property type="entry name" value="PLAT/LH2_dom"/>
</dbReference>
<name>A0A8J2P129_9HEXA</name>
<evidence type="ECO:0000256" key="8">
    <source>
        <dbReference type="SAM" id="Phobius"/>
    </source>
</evidence>
<keyword evidence="4 8" id="KW-1133">Transmembrane helix</keyword>
<evidence type="ECO:0000259" key="9">
    <source>
        <dbReference type="PROSITE" id="PS50095"/>
    </source>
</evidence>
<keyword evidence="11" id="KW-1185">Reference proteome</keyword>
<keyword evidence="5 8" id="KW-0472">Membrane</keyword>
<protein>
    <recommendedName>
        <fullName evidence="9">PLAT domain-containing protein</fullName>
    </recommendedName>
</protein>
<feature type="transmembrane region" description="Helical" evidence="8">
    <location>
        <begin position="561"/>
        <end position="581"/>
    </location>
</feature>
<proteinExistence type="predicted"/>
<evidence type="ECO:0000256" key="2">
    <source>
        <dbReference type="ARBA" id="ARBA00022692"/>
    </source>
</evidence>
<gene>
    <name evidence="10" type="ORF">AFUS01_LOCUS22907</name>
</gene>
<comment type="caution">
    <text evidence="6">Lacks conserved residue(s) required for the propagation of feature annotation.</text>
</comment>
<evidence type="ECO:0000256" key="4">
    <source>
        <dbReference type="ARBA" id="ARBA00022989"/>
    </source>
</evidence>
<evidence type="ECO:0000256" key="5">
    <source>
        <dbReference type="ARBA" id="ARBA00023136"/>
    </source>
</evidence>
<keyword evidence="2 8" id="KW-0812">Transmembrane</keyword>
<dbReference type="EMBL" id="CAJVCH010270871">
    <property type="protein sequence ID" value="CAG7734523.1"/>
    <property type="molecule type" value="Genomic_DNA"/>
</dbReference>
<evidence type="ECO:0000256" key="1">
    <source>
        <dbReference type="ARBA" id="ARBA00004370"/>
    </source>
</evidence>
<evidence type="ECO:0000313" key="10">
    <source>
        <dbReference type="EMBL" id="CAG7734523.1"/>
    </source>
</evidence>
<feature type="domain" description="PLAT" evidence="9">
    <location>
        <begin position="64"/>
        <end position="185"/>
    </location>
</feature>
<evidence type="ECO:0000313" key="11">
    <source>
        <dbReference type="Proteomes" id="UP000708208"/>
    </source>
</evidence>
<sequence>MGKNKDHRNFLRNLEISLIVTLTVLLMGMIALHFVGVWQYRKRKRRWNRDMISVVVDEQEGGDAQYLVTIVTRSDYRKPTTATTTIHLIGGVFPGRIHDITRCKIRQKYPLFAPLCRERIVLQEDTQLDPIIGLVIKTNHVGSHPTWNCRYIIVRNLKTDNAWHFNLKNEVGYGRCIEATESLRLVSLSHAFSQRLLQECKHGQHVIFGPYFYEPTSAYSLYQRITVMIIAHLCLVSFTLLSLCTTLPIGQAIDSINRNISAHKHTAAEQAFQVSLEDETALSVWFCTVWPSALLAGLITTVLGFIMNLHFRERNVYETGFSEMDYVVATALRDISLQKRELLQKAEARESTFEAAKEIVTAKSLQETTLPSDGLDLVAGIGLEALPFAVLRKLSPKGARDRQRHMFIGGKYLKDPRFSQYLNLPPLGQTIGDIPNKTSARKTHKKSSPRVKLTPSSTPGLSAKNSELTVINGDKRLKHFFSAPVIKSPNYSSFKIGSSVTSLLQEKNQLLAGELDPRKFRRSFFKPVVAWIISGAILLLSFLSFLIMGPIGATATVEADLFTLIFITTYFVAMLALCFVFETTKISLIAFFYAYNDWKLYQLIQKRCIIPKDLGFQYKL</sequence>
<accession>A0A8J2P129</accession>
<feature type="compositionally biased region" description="Basic residues" evidence="7">
    <location>
        <begin position="439"/>
        <end position="449"/>
    </location>
</feature>
<dbReference type="GO" id="GO:0005886">
    <property type="term" value="C:plasma membrane"/>
    <property type="evidence" value="ECO:0007669"/>
    <property type="project" value="TreeGrafter"/>
</dbReference>
<dbReference type="PANTHER" id="PTHR46730">
    <property type="entry name" value="POLYCYSTIN-1"/>
    <property type="match status" value="1"/>
</dbReference>
<dbReference type="GO" id="GO:0006816">
    <property type="term" value="P:calcium ion transport"/>
    <property type="evidence" value="ECO:0007669"/>
    <property type="project" value="TreeGrafter"/>
</dbReference>
<dbReference type="AlphaFoldDB" id="A0A8J2P129"/>
<evidence type="ECO:0000256" key="6">
    <source>
        <dbReference type="PROSITE-ProRule" id="PRU00152"/>
    </source>
</evidence>
<comment type="subcellular location">
    <subcellularLocation>
        <location evidence="1">Membrane</location>
    </subcellularLocation>
</comment>
<dbReference type="PANTHER" id="PTHR46730:SF1">
    <property type="entry name" value="PLAT DOMAIN-CONTAINING PROTEIN"/>
    <property type="match status" value="1"/>
</dbReference>
<dbReference type="GO" id="GO:0005261">
    <property type="term" value="F:monoatomic cation channel activity"/>
    <property type="evidence" value="ECO:0007669"/>
    <property type="project" value="TreeGrafter"/>
</dbReference>
<feature type="transmembrane region" description="Helical" evidence="8">
    <location>
        <begin position="282"/>
        <end position="306"/>
    </location>
</feature>
<evidence type="ECO:0000256" key="7">
    <source>
        <dbReference type="SAM" id="MobiDB-lite"/>
    </source>
</evidence>
<evidence type="ECO:0000256" key="3">
    <source>
        <dbReference type="ARBA" id="ARBA00022737"/>
    </source>
</evidence>
<keyword evidence="3" id="KW-0677">Repeat</keyword>
<feature type="transmembrane region" description="Helical" evidence="8">
    <location>
        <begin position="16"/>
        <end position="38"/>
    </location>
</feature>
<feature type="transmembrane region" description="Helical" evidence="8">
    <location>
        <begin position="225"/>
        <end position="249"/>
    </location>
</feature>
<comment type="caution">
    <text evidence="10">The sequence shown here is derived from an EMBL/GenBank/DDBJ whole genome shotgun (WGS) entry which is preliminary data.</text>
</comment>